<protein>
    <submittedName>
        <fullName evidence="1">Uncharacterized protein</fullName>
    </submittedName>
</protein>
<sequence>MQYKLIIHSSEYNADEKRNHHFFFGKQSDEKMMKRYRSV</sequence>
<gene>
    <name evidence="1" type="ORF">HMPREF9446_00364</name>
</gene>
<dbReference type="AlphaFoldDB" id="F3PNS4"/>
<dbReference type="EMBL" id="AFBN01000006">
    <property type="protein sequence ID" value="EGF59600.1"/>
    <property type="molecule type" value="Genomic_DNA"/>
</dbReference>
<proteinExistence type="predicted"/>
<dbReference type="Proteomes" id="UP000003416">
    <property type="component" value="Unassembled WGS sequence"/>
</dbReference>
<organism evidence="1 2">
    <name type="scientific">Bacteroides fluxus YIT 12057</name>
    <dbReference type="NCBI Taxonomy" id="763034"/>
    <lineage>
        <taxon>Bacteria</taxon>
        <taxon>Pseudomonadati</taxon>
        <taxon>Bacteroidota</taxon>
        <taxon>Bacteroidia</taxon>
        <taxon>Bacteroidales</taxon>
        <taxon>Bacteroidaceae</taxon>
        <taxon>Bacteroides</taxon>
    </lineage>
</organism>
<name>F3PNS4_9BACE</name>
<evidence type="ECO:0000313" key="2">
    <source>
        <dbReference type="Proteomes" id="UP000003416"/>
    </source>
</evidence>
<reference evidence="1 2" key="1">
    <citation type="submission" date="2011-02" db="EMBL/GenBank/DDBJ databases">
        <authorList>
            <person name="Weinstock G."/>
            <person name="Sodergren E."/>
            <person name="Clifton S."/>
            <person name="Fulton L."/>
            <person name="Fulton B."/>
            <person name="Courtney L."/>
            <person name="Fronick C."/>
            <person name="Harrison M."/>
            <person name="Strong C."/>
            <person name="Farmer C."/>
            <person name="Delahaunty K."/>
            <person name="Markovic C."/>
            <person name="Hall O."/>
            <person name="Minx P."/>
            <person name="Tomlinson C."/>
            <person name="Mitreva M."/>
            <person name="Hou S."/>
            <person name="Chen J."/>
            <person name="Wollam A."/>
            <person name="Pepin K.H."/>
            <person name="Johnson M."/>
            <person name="Bhonagiri V."/>
            <person name="Zhang X."/>
            <person name="Suruliraj S."/>
            <person name="Warren W."/>
            <person name="Chinwalla A."/>
            <person name="Mardis E.R."/>
            <person name="Wilson R.K."/>
        </authorList>
    </citation>
    <scope>NUCLEOTIDE SEQUENCE [LARGE SCALE GENOMIC DNA]</scope>
    <source>
        <strain evidence="1 2">YIT 12057</strain>
    </source>
</reference>
<comment type="caution">
    <text evidence="1">The sequence shown here is derived from an EMBL/GenBank/DDBJ whole genome shotgun (WGS) entry which is preliminary data.</text>
</comment>
<keyword evidence="2" id="KW-1185">Reference proteome</keyword>
<accession>F3PNS4</accession>
<dbReference type="HOGENOM" id="CLU_3304704_0_0_10"/>
<dbReference type="STRING" id="763034.HMPREF9446_00364"/>
<evidence type="ECO:0000313" key="1">
    <source>
        <dbReference type="EMBL" id="EGF59600.1"/>
    </source>
</evidence>